<dbReference type="EMBL" id="RIAR02000001">
    <property type="protein sequence ID" value="NSL89515.1"/>
    <property type="molecule type" value="Genomic_DNA"/>
</dbReference>
<dbReference type="PANTHER" id="PTHR33178:SF10">
    <property type="entry name" value="STRESS-RESPONSE A_B BARREL DOMAIN-CONTAINING PROTEIN"/>
    <property type="match status" value="1"/>
</dbReference>
<dbReference type="Pfam" id="PF07876">
    <property type="entry name" value="Dabb"/>
    <property type="match status" value="1"/>
</dbReference>
<dbReference type="PROSITE" id="PS51502">
    <property type="entry name" value="S_R_A_B_BARREL"/>
    <property type="match status" value="1"/>
</dbReference>
<dbReference type="InterPro" id="IPR013097">
    <property type="entry name" value="Dabb"/>
</dbReference>
<dbReference type="SMART" id="SM00886">
    <property type="entry name" value="Dabb"/>
    <property type="match status" value="1"/>
</dbReference>
<dbReference type="Gene3D" id="3.30.70.100">
    <property type="match status" value="1"/>
</dbReference>
<organism evidence="2 3">
    <name type="scientific">Chitinophaga solisilvae</name>
    <dbReference type="NCBI Taxonomy" id="1233460"/>
    <lineage>
        <taxon>Bacteria</taxon>
        <taxon>Pseudomonadati</taxon>
        <taxon>Bacteroidota</taxon>
        <taxon>Chitinophagia</taxon>
        <taxon>Chitinophagales</taxon>
        <taxon>Chitinophagaceae</taxon>
        <taxon>Chitinophaga</taxon>
    </lineage>
</organism>
<comment type="subunit">
    <text evidence="1">Homodimer.</text>
</comment>
<accession>A0A3S1JE29</accession>
<dbReference type="InterPro" id="IPR011008">
    <property type="entry name" value="Dimeric_a/b-barrel"/>
</dbReference>
<name>A0A3S1JE29_9BACT</name>
<gene>
    <name evidence="2" type="ORF">ECE50_021925</name>
</gene>
<evidence type="ECO:0000313" key="3">
    <source>
        <dbReference type="Proteomes" id="UP000281028"/>
    </source>
</evidence>
<comment type="caution">
    <text evidence="2">The sequence shown here is derived from an EMBL/GenBank/DDBJ whole genome shotgun (WGS) entry which is preliminary data.</text>
</comment>
<dbReference type="PANTHER" id="PTHR33178">
    <property type="match status" value="1"/>
</dbReference>
<keyword evidence="3" id="KW-1185">Reference proteome</keyword>
<dbReference type="SUPFAM" id="SSF54909">
    <property type="entry name" value="Dimeric alpha+beta barrel"/>
    <property type="match status" value="1"/>
</dbReference>
<dbReference type="InterPro" id="IPR044662">
    <property type="entry name" value="HS1/DABB1-like"/>
</dbReference>
<evidence type="ECO:0000256" key="1">
    <source>
        <dbReference type="ARBA" id="ARBA00011738"/>
    </source>
</evidence>
<dbReference type="AlphaFoldDB" id="A0A3S1JE29"/>
<dbReference type="OrthoDB" id="7189263at2"/>
<dbReference type="RefSeq" id="WP_127041760.1">
    <property type="nucleotide sequence ID" value="NZ_JAABOK010000003.1"/>
</dbReference>
<reference evidence="2" key="1">
    <citation type="submission" date="2020-05" db="EMBL/GenBank/DDBJ databases">
        <title>Chitinophaga laudate sp. nov., isolated from a tropical peat swamp.</title>
        <authorList>
            <person name="Goh C.B.S."/>
            <person name="Lee M.S."/>
            <person name="Parimannan S."/>
            <person name="Pasbakhsh P."/>
            <person name="Yule C.M."/>
            <person name="Rajandas H."/>
            <person name="Loke S."/>
            <person name="Croft L."/>
            <person name="Tan J.B.L."/>
        </authorList>
    </citation>
    <scope>NUCLEOTIDE SEQUENCE</scope>
    <source>
        <strain evidence="2">Mgbs1</strain>
    </source>
</reference>
<sequence>MKALDKKFVHVVNFYLKSGLSEEQIRHFETGMSSLHVIDEIRVFNVGRPAATDRPTIDRSYSYSVLMIFDNQEGHDIYQVHPVHRQFVENCKQYWEKAVIFDAETI</sequence>
<proteinExistence type="predicted"/>
<evidence type="ECO:0000313" key="2">
    <source>
        <dbReference type="EMBL" id="NSL89515.1"/>
    </source>
</evidence>
<protein>
    <submittedName>
        <fullName evidence="2">Dabb family protein</fullName>
    </submittedName>
</protein>
<dbReference type="Proteomes" id="UP000281028">
    <property type="component" value="Unassembled WGS sequence"/>
</dbReference>